<keyword evidence="3" id="KW-1185">Reference proteome</keyword>
<comment type="caution">
    <text evidence="2">The sequence shown here is derived from an EMBL/GenBank/DDBJ whole genome shotgun (WGS) entry which is preliminary data.</text>
</comment>
<protein>
    <submittedName>
        <fullName evidence="2">Uncharacterized protein</fullName>
    </submittedName>
</protein>
<accession>A0ABQ8TAY8</accession>
<evidence type="ECO:0000313" key="3">
    <source>
        <dbReference type="Proteomes" id="UP001148838"/>
    </source>
</evidence>
<sequence length="104" mass="11604">MPSTWAGIETATSGTESQRYTNSATQGDLDSYHIISLTLVYEYEKRYFADHPPEACDGSPSLGRQNLRRSSVVVVVAHDAFPCPRLPAPSYMESISRWHVDVNN</sequence>
<dbReference type="Proteomes" id="UP001148838">
    <property type="component" value="Unassembled WGS sequence"/>
</dbReference>
<feature type="compositionally biased region" description="Polar residues" evidence="1">
    <location>
        <begin position="10"/>
        <end position="23"/>
    </location>
</feature>
<organism evidence="2 3">
    <name type="scientific">Periplaneta americana</name>
    <name type="common">American cockroach</name>
    <name type="synonym">Blatta americana</name>
    <dbReference type="NCBI Taxonomy" id="6978"/>
    <lineage>
        <taxon>Eukaryota</taxon>
        <taxon>Metazoa</taxon>
        <taxon>Ecdysozoa</taxon>
        <taxon>Arthropoda</taxon>
        <taxon>Hexapoda</taxon>
        <taxon>Insecta</taxon>
        <taxon>Pterygota</taxon>
        <taxon>Neoptera</taxon>
        <taxon>Polyneoptera</taxon>
        <taxon>Dictyoptera</taxon>
        <taxon>Blattodea</taxon>
        <taxon>Blattoidea</taxon>
        <taxon>Blattidae</taxon>
        <taxon>Blattinae</taxon>
        <taxon>Periplaneta</taxon>
    </lineage>
</organism>
<evidence type="ECO:0000256" key="1">
    <source>
        <dbReference type="SAM" id="MobiDB-lite"/>
    </source>
</evidence>
<proteinExistence type="predicted"/>
<feature type="region of interest" description="Disordered" evidence="1">
    <location>
        <begin position="1"/>
        <end position="23"/>
    </location>
</feature>
<dbReference type="EMBL" id="JAJSOF020000013">
    <property type="protein sequence ID" value="KAJ4443711.1"/>
    <property type="molecule type" value="Genomic_DNA"/>
</dbReference>
<gene>
    <name evidence="2" type="ORF">ANN_05386</name>
</gene>
<name>A0ABQ8TAY8_PERAM</name>
<reference evidence="2 3" key="1">
    <citation type="journal article" date="2022" name="Allergy">
        <title>Genome assembly and annotation of Periplaneta americana reveal a comprehensive cockroach allergen profile.</title>
        <authorList>
            <person name="Wang L."/>
            <person name="Xiong Q."/>
            <person name="Saelim N."/>
            <person name="Wang L."/>
            <person name="Nong W."/>
            <person name="Wan A.T."/>
            <person name="Shi M."/>
            <person name="Liu X."/>
            <person name="Cao Q."/>
            <person name="Hui J.H.L."/>
            <person name="Sookrung N."/>
            <person name="Leung T.F."/>
            <person name="Tungtrongchitr A."/>
            <person name="Tsui S.K.W."/>
        </authorList>
    </citation>
    <scope>NUCLEOTIDE SEQUENCE [LARGE SCALE GENOMIC DNA]</scope>
    <source>
        <strain evidence="2">PWHHKU_190912</strain>
    </source>
</reference>
<evidence type="ECO:0000313" key="2">
    <source>
        <dbReference type="EMBL" id="KAJ4443711.1"/>
    </source>
</evidence>